<accession>A0AAD5K9G8</accession>
<protein>
    <recommendedName>
        <fullName evidence="1">Heterokaryon incompatibility domain-containing protein</fullName>
    </recommendedName>
</protein>
<comment type="caution">
    <text evidence="2">The sequence shown here is derived from an EMBL/GenBank/DDBJ whole genome shotgun (WGS) entry which is preliminary data.</text>
</comment>
<dbReference type="PANTHER" id="PTHR24148:SF64">
    <property type="entry name" value="HETEROKARYON INCOMPATIBILITY DOMAIN-CONTAINING PROTEIN"/>
    <property type="match status" value="1"/>
</dbReference>
<gene>
    <name evidence="2" type="ORF">BDA99DRAFT_537659</name>
</gene>
<dbReference type="PANTHER" id="PTHR24148">
    <property type="entry name" value="ANKYRIN REPEAT DOMAIN-CONTAINING PROTEIN 39 HOMOLOG-RELATED"/>
    <property type="match status" value="1"/>
</dbReference>
<evidence type="ECO:0000313" key="3">
    <source>
        <dbReference type="Proteomes" id="UP001209540"/>
    </source>
</evidence>
<feature type="domain" description="Heterokaryon incompatibility" evidence="1">
    <location>
        <begin position="94"/>
        <end position="263"/>
    </location>
</feature>
<dbReference type="InterPro" id="IPR010730">
    <property type="entry name" value="HET"/>
</dbReference>
<reference evidence="2" key="2">
    <citation type="submission" date="2023-02" db="EMBL/GenBank/DDBJ databases">
        <authorList>
            <consortium name="DOE Joint Genome Institute"/>
            <person name="Mondo S.J."/>
            <person name="Chang Y."/>
            <person name="Wang Y."/>
            <person name="Ahrendt S."/>
            <person name="Andreopoulos W."/>
            <person name="Barry K."/>
            <person name="Beard J."/>
            <person name="Benny G.L."/>
            <person name="Blankenship S."/>
            <person name="Bonito G."/>
            <person name="Cuomo C."/>
            <person name="Desiro A."/>
            <person name="Gervers K.A."/>
            <person name="Hundley H."/>
            <person name="Kuo A."/>
            <person name="LaButti K."/>
            <person name="Lang B.F."/>
            <person name="Lipzen A."/>
            <person name="O'Donnell K."/>
            <person name="Pangilinan J."/>
            <person name="Reynolds N."/>
            <person name="Sandor L."/>
            <person name="Smith M.W."/>
            <person name="Tsang A."/>
            <person name="Grigoriev I.V."/>
            <person name="Stajich J.E."/>
            <person name="Spatafora J.W."/>
        </authorList>
    </citation>
    <scope>NUCLEOTIDE SEQUENCE</scope>
    <source>
        <strain evidence="2">RSA 2281</strain>
    </source>
</reference>
<proteinExistence type="predicted"/>
<organism evidence="2 3">
    <name type="scientific">Phascolomyces articulosus</name>
    <dbReference type="NCBI Taxonomy" id="60185"/>
    <lineage>
        <taxon>Eukaryota</taxon>
        <taxon>Fungi</taxon>
        <taxon>Fungi incertae sedis</taxon>
        <taxon>Mucoromycota</taxon>
        <taxon>Mucoromycotina</taxon>
        <taxon>Mucoromycetes</taxon>
        <taxon>Mucorales</taxon>
        <taxon>Lichtheimiaceae</taxon>
        <taxon>Phascolomyces</taxon>
    </lineage>
</organism>
<evidence type="ECO:0000313" key="2">
    <source>
        <dbReference type="EMBL" id="KAI9262319.1"/>
    </source>
</evidence>
<dbReference type="Proteomes" id="UP001209540">
    <property type="component" value="Unassembled WGS sequence"/>
</dbReference>
<reference evidence="2" key="1">
    <citation type="journal article" date="2022" name="IScience">
        <title>Evolution of zygomycete secretomes and the origins of terrestrial fungal ecologies.</title>
        <authorList>
            <person name="Chang Y."/>
            <person name="Wang Y."/>
            <person name="Mondo S."/>
            <person name="Ahrendt S."/>
            <person name="Andreopoulos W."/>
            <person name="Barry K."/>
            <person name="Beard J."/>
            <person name="Benny G.L."/>
            <person name="Blankenship S."/>
            <person name="Bonito G."/>
            <person name="Cuomo C."/>
            <person name="Desiro A."/>
            <person name="Gervers K.A."/>
            <person name="Hundley H."/>
            <person name="Kuo A."/>
            <person name="LaButti K."/>
            <person name="Lang B.F."/>
            <person name="Lipzen A."/>
            <person name="O'Donnell K."/>
            <person name="Pangilinan J."/>
            <person name="Reynolds N."/>
            <person name="Sandor L."/>
            <person name="Smith M.E."/>
            <person name="Tsang A."/>
            <person name="Grigoriev I.V."/>
            <person name="Stajich J.E."/>
            <person name="Spatafora J.W."/>
        </authorList>
    </citation>
    <scope>NUCLEOTIDE SEQUENCE</scope>
    <source>
        <strain evidence="2">RSA 2281</strain>
    </source>
</reference>
<evidence type="ECO:0000259" key="1">
    <source>
        <dbReference type="Pfam" id="PF06985"/>
    </source>
</evidence>
<sequence>MRENHDMDIKNEDRKFYHRYVKSTTFDISRKNFEKKTTKSRNMYITYCRNQRSLNVKDTTQYRRDATAGEYRPTCLIRVSDWKKVPGKQVETGYCALSYVWEQSGDVVQKENGEYDCIDNGRHCIVEGYDMGKNGFSPTDEEENKFEVQLSPSTRSKAAIKHVTYEELLQQICKDFEIEYLWYDKICIDQSDDEIKLREIKQMNKIYSNACYTVAIVPEVHIYDPKDFDTINPLRDATESSIKAWADMGQRSLWWKRSWTLEETMSSKRILVVGTDTHFWQHSLQTCDIPTTYDDFSACMLDFANQQRGGGSVNQALGQAHYRTSSKEHDKIFSLANIFPDIFKNMEINYKINIKTTFHHFYQTIATHDLSILCFGSRLSCDGEEIIVTTMKNHNLPSWTGVSGIHLYYHVATTTTWLQHQHYICDDMLLHISTKHYKTLSVVPYDCGCFSPLSHDKHQWDQQIEKFEKRWKASGLSNTVEEDTALIDWAIKMRNTLDCFATHYYQPQDAPVTQARPLSLTEDCDECIILPVLFKSYSLLIKKVEESPSLYLFDSYSYDYFLPVFKKYVDAANDTKERYKAIGVYYLGDPNDGDLSSDDPDEILSSIFGDVHSEAKEFNIR</sequence>
<keyword evidence="3" id="KW-1185">Reference proteome</keyword>
<dbReference type="EMBL" id="JAIXMP010000014">
    <property type="protein sequence ID" value="KAI9262319.1"/>
    <property type="molecule type" value="Genomic_DNA"/>
</dbReference>
<dbReference type="AlphaFoldDB" id="A0AAD5K9G8"/>
<dbReference type="Pfam" id="PF06985">
    <property type="entry name" value="HET"/>
    <property type="match status" value="1"/>
</dbReference>
<name>A0AAD5K9G8_9FUNG</name>
<dbReference type="InterPro" id="IPR052895">
    <property type="entry name" value="HetReg/Transcr_Mod"/>
</dbReference>